<evidence type="ECO:0000259" key="6">
    <source>
        <dbReference type="Pfam" id="PF14698"/>
    </source>
</evidence>
<dbReference type="EC" id="4.3.2.1" evidence="2 4"/>
<dbReference type="Gene3D" id="1.10.40.30">
    <property type="entry name" value="Fumarase/aspartase (C-terminal domain)"/>
    <property type="match status" value="1"/>
</dbReference>
<proteinExistence type="predicted"/>
<accession>A0A832I8W7</accession>
<dbReference type="PRINTS" id="PR00145">
    <property type="entry name" value="ARGSUCLYASE"/>
</dbReference>
<dbReference type="PANTHER" id="PTHR43814:SF1">
    <property type="entry name" value="ARGININOSUCCINATE LYASE"/>
    <property type="match status" value="1"/>
</dbReference>
<keyword evidence="7" id="KW-0456">Lyase</keyword>
<keyword evidence="3" id="KW-0055">Arginine biosynthesis</keyword>
<evidence type="ECO:0000256" key="4">
    <source>
        <dbReference type="NCBIfam" id="TIGR00838"/>
    </source>
</evidence>
<dbReference type="InterPro" id="IPR022761">
    <property type="entry name" value="Fumarate_lyase_N"/>
</dbReference>
<dbReference type="NCBIfam" id="TIGR00838">
    <property type="entry name" value="argH"/>
    <property type="match status" value="1"/>
</dbReference>
<comment type="pathway">
    <text evidence="1">Amino-acid biosynthesis; L-arginine biosynthesis; L-arginine from L-ornithine and carbamoyl phosphate: step 3/3.</text>
</comment>
<dbReference type="PRINTS" id="PR00149">
    <property type="entry name" value="FUMRATELYASE"/>
</dbReference>
<organism evidence="7">
    <name type="scientific">Pseudothermotoga hypogea</name>
    <dbReference type="NCBI Taxonomy" id="57487"/>
    <lineage>
        <taxon>Bacteria</taxon>
        <taxon>Thermotogati</taxon>
        <taxon>Thermotogota</taxon>
        <taxon>Thermotogae</taxon>
        <taxon>Thermotogales</taxon>
        <taxon>Thermotogaceae</taxon>
        <taxon>Pseudothermotoga</taxon>
    </lineage>
</organism>
<evidence type="ECO:0000256" key="2">
    <source>
        <dbReference type="ARBA" id="ARBA00012338"/>
    </source>
</evidence>
<dbReference type="SUPFAM" id="SSF48557">
    <property type="entry name" value="L-aspartase-like"/>
    <property type="match status" value="1"/>
</dbReference>
<dbReference type="GO" id="GO:0042450">
    <property type="term" value="P:L-arginine biosynthetic process via ornithine"/>
    <property type="evidence" value="ECO:0007669"/>
    <property type="project" value="UniProtKB-UniRule"/>
</dbReference>
<dbReference type="CDD" id="cd01359">
    <property type="entry name" value="Argininosuccinate_lyase"/>
    <property type="match status" value="1"/>
</dbReference>
<name>A0A832I8W7_9THEM</name>
<dbReference type="PANTHER" id="PTHR43814">
    <property type="entry name" value="ARGININOSUCCINATE LYASE"/>
    <property type="match status" value="1"/>
</dbReference>
<feature type="domain" description="Fumarate lyase N-terminal" evidence="5">
    <location>
        <begin position="49"/>
        <end position="304"/>
    </location>
</feature>
<sequence length="492" mass="56101">MQEHPQHLGDGQVRFSKVYKQIVLDNSFKNWKNLLDYYFQINKAHLLMLARTEIVPKSLAKEIAQALADLENEKIDEKLPEDVEDLVFLIERRLSQKIGIEKAGFLHTARSRNDIDATIFRMCVREKLIEVAEELIGLVEKLSEKAKRNVRTVLLMYTHGQPAQPSTLSHYLLSLAFDFLEVLEELISAFRVVNLCPMGSAAITTTGFKIDRKIVSDYLGFFEPVENSYRAIVTSHWINMALNPLKVLAIDLSRFAQDVLHKASCEVGILNFPDELVQISSIMPQKRNPVILEHVRIRSSVAFGSFNAVEVAFLNTPYQDVNENGDFVLFKFLDGAEVLKQALQLTKEIIEKMTVNEDRVRELAFSTGSTATELADHLVREFQISFRQAHQIVSEYVKSGMRYDSLAESFEKLTGKRFTLSLSQVEEVLSVENFVRVRQVMGGSSEKCIEEMLYKLEKRLQSGEHEIGKMKIFIEESLKKLKNDFVSLIAGS</sequence>
<dbReference type="InterPro" id="IPR029419">
    <property type="entry name" value="Arg_succ_lyase_C"/>
</dbReference>
<evidence type="ECO:0000256" key="1">
    <source>
        <dbReference type="ARBA" id="ARBA00004941"/>
    </source>
</evidence>
<dbReference type="Pfam" id="PF00206">
    <property type="entry name" value="Lyase_1"/>
    <property type="match status" value="1"/>
</dbReference>
<dbReference type="InterPro" id="IPR009049">
    <property type="entry name" value="Argininosuccinate_lyase"/>
</dbReference>
<dbReference type="GO" id="GO:0005829">
    <property type="term" value="C:cytosol"/>
    <property type="evidence" value="ECO:0007669"/>
    <property type="project" value="TreeGrafter"/>
</dbReference>
<reference evidence="7" key="1">
    <citation type="journal article" date="2020" name="mSystems">
        <title>Genome- and Community-Level Interaction Insights into Carbon Utilization and Element Cycling Functions of Hydrothermarchaeota in Hydrothermal Sediment.</title>
        <authorList>
            <person name="Zhou Z."/>
            <person name="Liu Y."/>
            <person name="Xu W."/>
            <person name="Pan J."/>
            <person name="Luo Z.H."/>
            <person name="Li M."/>
        </authorList>
    </citation>
    <scope>NUCLEOTIDE SEQUENCE [LARGE SCALE GENOMIC DNA]</scope>
    <source>
        <strain evidence="7">SpSt-86</strain>
    </source>
</reference>
<evidence type="ECO:0000313" key="7">
    <source>
        <dbReference type="EMBL" id="HGZ79379.1"/>
    </source>
</evidence>
<comment type="caution">
    <text evidence="7">The sequence shown here is derived from an EMBL/GenBank/DDBJ whole genome shotgun (WGS) entry which is preliminary data.</text>
</comment>
<dbReference type="EMBL" id="DTKQ01000040">
    <property type="protein sequence ID" value="HGZ79379.1"/>
    <property type="molecule type" value="Genomic_DNA"/>
</dbReference>
<dbReference type="InterPro" id="IPR024083">
    <property type="entry name" value="Fumarase/histidase_N"/>
</dbReference>
<gene>
    <name evidence="7" type="primary">argH</name>
    <name evidence="7" type="ORF">ENW55_05300</name>
</gene>
<dbReference type="Gene3D" id="1.10.275.10">
    <property type="entry name" value="Fumarase/aspartase (N-terminal domain)"/>
    <property type="match status" value="1"/>
</dbReference>
<dbReference type="UniPathway" id="UPA00068">
    <property type="reaction ID" value="UER00114"/>
</dbReference>
<dbReference type="InterPro" id="IPR008948">
    <property type="entry name" value="L-Aspartase-like"/>
</dbReference>
<evidence type="ECO:0000256" key="3">
    <source>
        <dbReference type="ARBA" id="ARBA00022571"/>
    </source>
</evidence>
<dbReference type="Gene3D" id="1.20.200.10">
    <property type="entry name" value="Fumarase/aspartase (Central domain)"/>
    <property type="match status" value="1"/>
</dbReference>
<dbReference type="GO" id="GO:0004056">
    <property type="term" value="F:argininosuccinate lyase activity"/>
    <property type="evidence" value="ECO:0007669"/>
    <property type="project" value="UniProtKB-UniRule"/>
</dbReference>
<feature type="domain" description="Argininosuccinate lyase C-terminal" evidence="6">
    <location>
        <begin position="369"/>
        <end position="435"/>
    </location>
</feature>
<dbReference type="AlphaFoldDB" id="A0A832I8W7"/>
<dbReference type="InterPro" id="IPR000362">
    <property type="entry name" value="Fumarate_lyase_fam"/>
</dbReference>
<dbReference type="Pfam" id="PF14698">
    <property type="entry name" value="ASL_C2"/>
    <property type="match status" value="1"/>
</dbReference>
<evidence type="ECO:0000259" key="5">
    <source>
        <dbReference type="Pfam" id="PF00206"/>
    </source>
</evidence>
<keyword evidence="3" id="KW-0028">Amino-acid biosynthesis</keyword>
<protein>
    <recommendedName>
        <fullName evidence="2 4">Argininosuccinate lyase</fullName>
        <ecNumber evidence="2 4">4.3.2.1</ecNumber>
    </recommendedName>
</protein>